<dbReference type="GeneID" id="13284078"/>
<gene>
    <name evidence="1" type="ORF">LEMA_P049790.1</name>
</gene>
<dbReference type="VEuPathDB" id="FungiDB:LEMA_P049790.1"/>
<dbReference type="InParanoid" id="E5R500"/>
<name>E5R500_LEPMJ</name>
<evidence type="ECO:0000313" key="2">
    <source>
        <dbReference type="Proteomes" id="UP000002668"/>
    </source>
</evidence>
<dbReference type="Proteomes" id="UP000002668">
    <property type="component" value="Genome"/>
</dbReference>
<dbReference type="AlphaFoldDB" id="E5R500"/>
<protein>
    <submittedName>
        <fullName evidence="1">Predicted protein</fullName>
    </submittedName>
</protein>
<accession>E5R500</accession>
<sequence>MTGARNINTHSILDDPASMECLRHGGPEPWDTATQHLALYTCINATNTKTTHHCGDGVANLLPHKTARSPPAKRASGTCVNTVRAHQRAELSCLHRIALACTSIVHRRLSLSSRAISPPILGTFMFEVTRKRRLVRNQLDIVAARISDSGSGVDQPRLQASNICASKLERIVASMIQMQEKKTLSRVSTSADPNS</sequence>
<evidence type="ECO:0000313" key="1">
    <source>
        <dbReference type="EMBL" id="CBX92273.1"/>
    </source>
</evidence>
<keyword evidence="2" id="KW-1185">Reference proteome</keyword>
<proteinExistence type="predicted"/>
<dbReference type="HOGENOM" id="CLU_1396561_0_0_1"/>
<organism evidence="2">
    <name type="scientific">Leptosphaeria maculans (strain JN3 / isolate v23.1.3 / race Av1-4-5-6-7-8)</name>
    <name type="common">Blackleg fungus</name>
    <name type="synonym">Phoma lingam</name>
    <dbReference type="NCBI Taxonomy" id="985895"/>
    <lineage>
        <taxon>Eukaryota</taxon>
        <taxon>Fungi</taxon>
        <taxon>Dikarya</taxon>
        <taxon>Ascomycota</taxon>
        <taxon>Pezizomycotina</taxon>
        <taxon>Dothideomycetes</taxon>
        <taxon>Pleosporomycetidae</taxon>
        <taxon>Pleosporales</taxon>
        <taxon>Pleosporineae</taxon>
        <taxon>Leptosphaeriaceae</taxon>
        <taxon>Plenodomus</taxon>
        <taxon>Plenodomus lingam/Leptosphaeria maculans species complex</taxon>
    </lineage>
</organism>
<reference evidence="2" key="1">
    <citation type="journal article" date="2011" name="Nat. Commun.">
        <title>Effector diversification within compartments of the Leptosphaeria maculans genome affected by Repeat-Induced Point mutations.</title>
        <authorList>
            <person name="Rouxel T."/>
            <person name="Grandaubert J."/>
            <person name="Hane J.K."/>
            <person name="Hoede C."/>
            <person name="van de Wouw A.P."/>
            <person name="Couloux A."/>
            <person name="Dominguez V."/>
            <person name="Anthouard V."/>
            <person name="Bally P."/>
            <person name="Bourras S."/>
            <person name="Cozijnsen A.J."/>
            <person name="Ciuffetti L.M."/>
            <person name="Degrave A."/>
            <person name="Dilmaghani A."/>
            <person name="Duret L."/>
            <person name="Fudal I."/>
            <person name="Goodwin S.B."/>
            <person name="Gout L."/>
            <person name="Glaser N."/>
            <person name="Linglin J."/>
            <person name="Kema G.H.J."/>
            <person name="Lapalu N."/>
            <person name="Lawrence C.B."/>
            <person name="May K."/>
            <person name="Meyer M."/>
            <person name="Ollivier B."/>
            <person name="Poulain J."/>
            <person name="Schoch C.L."/>
            <person name="Simon A."/>
            <person name="Spatafora J.W."/>
            <person name="Stachowiak A."/>
            <person name="Turgeon B.G."/>
            <person name="Tyler B.M."/>
            <person name="Vincent D."/>
            <person name="Weissenbach J."/>
            <person name="Amselem J."/>
            <person name="Quesneville H."/>
            <person name="Oliver R.P."/>
            <person name="Wincker P."/>
            <person name="Balesdent M.-H."/>
            <person name="Howlett B.J."/>
        </authorList>
    </citation>
    <scope>NUCLEOTIDE SEQUENCE [LARGE SCALE GENOMIC DNA]</scope>
    <source>
        <strain evidence="2">JN3 / isolate v23.1.3 / race Av1-4-5-6-7-8</strain>
    </source>
</reference>
<dbReference type="EMBL" id="FP929083">
    <property type="protein sequence ID" value="CBX92273.1"/>
    <property type="molecule type" value="Genomic_DNA"/>
</dbReference>